<gene>
    <name evidence="2" type="primary">P0507H12.23</name>
</gene>
<proteinExistence type="predicted"/>
<dbReference type="AlphaFoldDB" id="Q6ZDZ1"/>
<reference evidence="3" key="2">
    <citation type="journal article" date="2008" name="Nucleic Acids Res.">
        <title>The rice annotation project database (RAP-DB): 2008 update.</title>
        <authorList>
            <consortium name="The rice annotation project (RAP)"/>
        </authorList>
    </citation>
    <scope>GENOME REANNOTATION</scope>
    <source>
        <strain evidence="3">cv. Nipponbare</strain>
    </source>
</reference>
<evidence type="ECO:0000313" key="3">
    <source>
        <dbReference type="Proteomes" id="UP000000763"/>
    </source>
</evidence>
<protein>
    <submittedName>
        <fullName evidence="2">Uncharacterized protein</fullName>
    </submittedName>
</protein>
<name>Q6ZDZ1_ORYSJ</name>
<accession>Q6ZDZ1</accession>
<dbReference type="EMBL" id="AP004338">
    <property type="protein sequence ID" value="BAC83512.1"/>
    <property type="molecule type" value="Genomic_DNA"/>
</dbReference>
<evidence type="ECO:0000256" key="1">
    <source>
        <dbReference type="SAM" id="MobiDB-lite"/>
    </source>
</evidence>
<feature type="region of interest" description="Disordered" evidence="1">
    <location>
        <begin position="1"/>
        <end position="42"/>
    </location>
</feature>
<evidence type="ECO:0000313" key="2">
    <source>
        <dbReference type="EMBL" id="BAC83512.1"/>
    </source>
</evidence>
<reference evidence="3" key="1">
    <citation type="journal article" date="2005" name="Nature">
        <title>The map-based sequence of the rice genome.</title>
        <authorList>
            <consortium name="International rice genome sequencing project (IRGSP)"/>
            <person name="Matsumoto T."/>
            <person name="Wu J."/>
            <person name="Kanamori H."/>
            <person name="Katayose Y."/>
            <person name="Fujisawa M."/>
            <person name="Namiki N."/>
            <person name="Mizuno H."/>
            <person name="Yamamoto K."/>
            <person name="Antonio B.A."/>
            <person name="Baba T."/>
            <person name="Sakata K."/>
            <person name="Nagamura Y."/>
            <person name="Aoki H."/>
            <person name="Arikawa K."/>
            <person name="Arita K."/>
            <person name="Bito T."/>
            <person name="Chiden Y."/>
            <person name="Fujitsuka N."/>
            <person name="Fukunaka R."/>
            <person name="Hamada M."/>
            <person name="Harada C."/>
            <person name="Hayashi A."/>
            <person name="Hijishita S."/>
            <person name="Honda M."/>
            <person name="Hosokawa S."/>
            <person name="Ichikawa Y."/>
            <person name="Idonuma A."/>
            <person name="Iijima M."/>
            <person name="Ikeda M."/>
            <person name="Ikeno M."/>
            <person name="Ito K."/>
            <person name="Ito S."/>
            <person name="Ito T."/>
            <person name="Ito Y."/>
            <person name="Ito Y."/>
            <person name="Iwabuchi A."/>
            <person name="Kamiya K."/>
            <person name="Karasawa W."/>
            <person name="Kurita K."/>
            <person name="Katagiri S."/>
            <person name="Kikuta A."/>
            <person name="Kobayashi H."/>
            <person name="Kobayashi N."/>
            <person name="Machita K."/>
            <person name="Maehara T."/>
            <person name="Masukawa M."/>
            <person name="Mizubayashi T."/>
            <person name="Mukai Y."/>
            <person name="Nagasaki H."/>
            <person name="Nagata Y."/>
            <person name="Naito S."/>
            <person name="Nakashima M."/>
            <person name="Nakama Y."/>
            <person name="Nakamichi Y."/>
            <person name="Nakamura M."/>
            <person name="Meguro A."/>
            <person name="Negishi M."/>
            <person name="Ohta I."/>
            <person name="Ohta T."/>
            <person name="Okamoto M."/>
            <person name="Ono N."/>
            <person name="Saji S."/>
            <person name="Sakaguchi M."/>
            <person name="Sakai K."/>
            <person name="Shibata M."/>
            <person name="Shimokawa T."/>
            <person name="Song J."/>
            <person name="Takazaki Y."/>
            <person name="Terasawa K."/>
            <person name="Tsugane M."/>
            <person name="Tsuji K."/>
            <person name="Ueda S."/>
            <person name="Waki K."/>
            <person name="Yamagata H."/>
            <person name="Yamamoto M."/>
            <person name="Yamamoto S."/>
            <person name="Yamane H."/>
            <person name="Yoshiki S."/>
            <person name="Yoshihara R."/>
            <person name="Yukawa K."/>
            <person name="Zhong H."/>
            <person name="Yano M."/>
            <person name="Yuan Q."/>
            <person name="Ouyang S."/>
            <person name="Liu J."/>
            <person name="Jones K.M."/>
            <person name="Gansberger K."/>
            <person name="Moffat K."/>
            <person name="Hill J."/>
            <person name="Bera J."/>
            <person name="Fadrosh D."/>
            <person name="Jin S."/>
            <person name="Johri S."/>
            <person name="Kim M."/>
            <person name="Overton L."/>
            <person name="Reardon M."/>
            <person name="Tsitrin T."/>
            <person name="Vuong H."/>
            <person name="Weaver B."/>
            <person name="Ciecko A."/>
            <person name="Tallon L."/>
            <person name="Jackson J."/>
            <person name="Pai G."/>
            <person name="Aken S.V."/>
            <person name="Utterback T."/>
            <person name="Reidmuller S."/>
            <person name="Feldblyum T."/>
            <person name="Hsiao J."/>
            <person name="Zismann V."/>
            <person name="Iobst S."/>
            <person name="de Vazeille A.R."/>
            <person name="Buell C.R."/>
            <person name="Ying K."/>
            <person name="Li Y."/>
            <person name="Lu T."/>
            <person name="Huang Y."/>
            <person name="Zhao Q."/>
            <person name="Feng Q."/>
            <person name="Zhang L."/>
            <person name="Zhu J."/>
            <person name="Weng Q."/>
            <person name="Mu J."/>
            <person name="Lu Y."/>
            <person name="Fan D."/>
            <person name="Liu Y."/>
            <person name="Guan J."/>
            <person name="Zhang Y."/>
            <person name="Yu S."/>
            <person name="Liu X."/>
            <person name="Zhang Y."/>
            <person name="Hong G."/>
            <person name="Han B."/>
            <person name="Choisne N."/>
            <person name="Demange N."/>
            <person name="Orjeda G."/>
            <person name="Samain S."/>
            <person name="Cattolico L."/>
            <person name="Pelletier E."/>
            <person name="Couloux A."/>
            <person name="Segurens B."/>
            <person name="Wincker P."/>
            <person name="D'Hont A."/>
            <person name="Scarpelli C."/>
            <person name="Weissenbach J."/>
            <person name="Salanoubat M."/>
            <person name="Quetier F."/>
            <person name="Yu Y."/>
            <person name="Kim H.R."/>
            <person name="Rambo T."/>
            <person name="Currie J."/>
            <person name="Collura K."/>
            <person name="Luo M."/>
            <person name="Yang T."/>
            <person name="Ammiraju J.S.S."/>
            <person name="Engler F."/>
            <person name="Soderlund C."/>
            <person name="Wing R.A."/>
            <person name="Palmer L.E."/>
            <person name="de la Bastide M."/>
            <person name="Spiegel L."/>
            <person name="Nascimento L."/>
            <person name="Zutavern T."/>
            <person name="O'Shaughnessy A."/>
            <person name="Dike S."/>
            <person name="Dedhia N."/>
            <person name="Preston R."/>
            <person name="Balija V."/>
            <person name="McCombie W.R."/>
            <person name="Chow T."/>
            <person name="Chen H."/>
            <person name="Chung M."/>
            <person name="Chen C."/>
            <person name="Shaw J."/>
            <person name="Wu H."/>
            <person name="Hsiao K."/>
            <person name="Chao Y."/>
            <person name="Chu M."/>
            <person name="Cheng C."/>
            <person name="Hour A."/>
            <person name="Lee P."/>
            <person name="Lin S."/>
            <person name="Lin Y."/>
            <person name="Liou J."/>
            <person name="Liu S."/>
            <person name="Hsing Y."/>
            <person name="Raghuvanshi S."/>
            <person name="Mohanty A."/>
            <person name="Bharti A.K."/>
            <person name="Gaur A."/>
            <person name="Gupta V."/>
            <person name="Kumar D."/>
            <person name="Ravi V."/>
            <person name="Vij S."/>
            <person name="Kapur A."/>
            <person name="Khurana P."/>
            <person name="Khurana P."/>
            <person name="Khurana J.P."/>
            <person name="Tyagi A.K."/>
            <person name="Gaikwad K."/>
            <person name="Singh A."/>
            <person name="Dalal V."/>
            <person name="Srivastava S."/>
            <person name="Dixit A."/>
            <person name="Pal A.K."/>
            <person name="Ghazi I.A."/>
            <person name="Yadav M."/>
            <person name="Pandit A."/>
            <person name="Bhargava A."/>
            <person name="Sureshbabu K."/>
            <person name="Batra K."/>
            <person name="Sharma T.R."/>
            <person name="Mohapatra T."/>
            <person name="Singh N.K."/>
            <person name="Messing J."/>
            <person name="Nelson A.B."/>
            <person name="Fuks G."/>
            <person name="Kavchok S."/>
            <person name="Keizer G."/>
            <person name="Linton E."/>
            <person name="Llaca V."/>
            <person name="Song R."/>
            <person name="Tanyolac B."/>
            <person name="Young S."/>
            <person name="Ho-Il K."/>
            <person name="Hahn J.H."/>
            <person name="Sangsakoo G."/>
            <person name="Vanavichit A."/>
            <person name="de Mattos Luiz.A.T."/>
            <person name="Zimmer P.D."/>
            <person name="Malone G."/>
            <person name="Dellagostin O."/>
            <person name="de Oliveira A.C."/>
            <person name="Bevan M."/>
            <person name="Bancroft I."/>
            <person name="Minx P."/>
            <person name="Cordum H."/>
            <person name="Wilson R."/>
            <person name="Cheng Z."/>
            <person name="Jin W."/>
            <person name="Jiang J."/>
            <person name="Leong S.A."/>
            <person name="Iwama H."/>
            <person name="Gojobori T."/>
            <person name="Itoh T."/>
            <person name="Niimura Y."/>
            <person name="Fujii Y."/>
            <person name="Habara T."/>
            <person name="Sakai H."/>
            <person name="Sato Y."/>
            <person name="Wilson G."/>
            <person name="Kumar K."/>
            <person name="McCouch S."/>
            <person name="Juretic N."/>
            <person name="Hoen D."/>
            <person name="Wright S."/>
            <person name="Bruskiewich R."/>
            <person name="Bureau T."/>
            <person name="Miyao A."/>
            <person name="Hirochika H."/>
            <person name="Nishikawa T."/>
            <person name="Kadowaki K."/>
            <person name="Sugiura M."/>
            <person name="Burr B."/>
            <person name="Sasaki T."/>
        </authorList>
    </citation>
    <scope>NUCLEOTIDE SEQUENCE [LARGE SCALE GENOMIC DNA]</scope>
    <source>
        <strain evidence="3">cv. Nipponbare</strain>
    </source>
</reference>
<feature type="compositionally biased region" description="Basic residues" evidence="1">
    <location>
        <begin position="1"/>
        <end position="22"/>
    </location>
</feature>
<organism evidence="2 3">
    <name type="scientific">Oryza sativa subsp. japonica</name>
    <name type="common">Rice</name>
    <dbReference type="NCBI Taxonomy" id="39947"/>
    <lineage>
        <taxon>Eukaryota</taxon>
        <taxon>Viridiplantae</taxon>
        <taxon>Streptophyta</taxon>
        <taxon>Embryophyta</taxon>
        <taxon>Tracheophyta</taxon>
        <taxon>Spermatophyta</taxon>
        <taxon>Magnoliopsida</taxon>
        <taxon>Liliopsida</taxon>
        <taxon>Poales</taxon>
        <taxon>Poaceae</taxon>
        <taxon>BOP clade</taxon>
        <taxon>Oryzoideae</taxon>
        <taxon>Oryzeae</taxon>
        <taxon>Oryzinae</taxon>
        <taxon>Oryza</taxon>
        <taxon>Oryza sativa</taxon>
    </lineage>
</organism>
<sequence>MRKNQKAKSGRHVNSRTSRWARRRPEVEKTVEQRDAPTSPAACVAAHAGEPVAAPYIAPPPDGPWPTQAAPAIPTVAVQPIKAQ</sequence>
<feature type="compositionally biased region" description="Basic and acidic residues" evidence="1">
    <location>
        <begin position="23"/>
        <end position="35"/>
    </location>
</feature>
<dbReference type="Proteomes" id="UP000000763">
    <property type="component" value="Chromosome 7"/>
</dbReference>